<gene>
    <name evidence="1" type="ORF">EUBSIR_02600</name>
</gene>
<organism evidence="1 2">
    <name type="scientific">[Eubacterium] siraeum DSM 15702</name>
    <dbReference type="NCBI Taxonomy" id="428128"/>
    <lineage>
        <taxon>Bacteria</taxon>
        <taxon>Bacillati</taxon>
        <taxon>Bacillota</taxon>
        <taxon>Clostridia</taxon>
        <taxon>Eubacteriales</taxon>
        <taxon>Oscillospiraceae</taxon>
        <taxon>Oscillospiraceae incertae sedis</taxon>
    </lineage>
</organism>
<reference evidence="1" key="2">
    <citation type="submission" date="2014-06" db="EMBL/GenBank/DDBJ databases">
        <title>Draft genome sequence of Eubacterium siraeum (DSM 15702).</title>
        <authorList>
            <person name="Sudarsanam P."/>
            <person name="Ley R."/>
            <person name="Guruge J."/>
            <person name="Turnbaugh P.J."/>
            <person name="Mahowald M."/>
            <person name="Liep D."/>
            <person name="Gordon J."/>
        </authorList>
    </citation>
    <scope>NUCLEOTIDE SEQUENCE</scope>
    <source>
        <strain evidence="1">DSM 15702</strain>
    </source>
</reference>
<dbReference type="Proteomes" id="UP000005326">
    <property type="component" value="Unassembled WGS sequence"/>
</dbReference>
<reference evidence="1" key="1">
    <citation type="submission" date="2007-10" db="EMBL/GenBank/DDBJ databases">
        <authorList>
            <person name="Fulton L."/>
            <person name="Clifton S."/>
            <person name="Fulton B."/>
            <person name="Xu J."/>
            <person name="Minx P."/>
            <person name="Pepin K.H."/>
            <person name="Johnson M."/>
            <person name="Thiruvilangam P."/>
            <person name="Bhonagiri V."/>
            <person name="Nash W.E."/>
            <person name="Mardis E.R."/>
            <person name="Wilson R.K."/>
        </authorList>
    </citation>
    <scope>NUCLEOTIDE SEQUENCE [LARGE SCALE GENOMIC DNA]</scope>
    <source>
        <strain evidence="1">DSM 15702</strain>
    </source>
</reference>
<keyword evidence="2" id="KW-1185">Reference proteome</keyword>
<accession>B0MRW8</accession>
<comment type="caution">
    <text evidence="1">The sequence shown here is derived from an EMBL/GenBank/DDBJ whole genome shotgun (WGS) entry which is preliminary data.</text>
</comment>
<protein>
    <submittedName>
        <fullName evidence="1">Uncharacterized protein</fullName>
    </submittedName>
</protein>
<name>B0MRW8_9FIRM</name>
<evidence type="ECO:0000313" key="1">
    <source>
        <dbReference type="EMBL" id="EDR99536.1"/>
    </source>
</evidence>
<sequence>MYNLLFLSAIIVAVGIAEIECVDSKKSPSQDHSQDGDFLLWIRANISRRNRR</sequence>
<evidence type="ECO:0000313" key="2">
    <source>
        <dbReference type="Proteomes" id="UP000005326"/>
    </source>
</evidence>
<dbReference type="EMBL" id="ABCA03000055">
    <property type="protein sequence ID" value="EDR99536.1"/>
    <property type="molecule type" value="Genomic_DNA"/>
</dbReference>
<dbReference type="AlphaFoldDB" id="B0MRW8"/>
<proteinExistence type="predicted"/>